<proteinExistence type="predicted"/>
<keyword evidence="2" id="KW-0413">Isomerase</keyword>
<dbReference type="SUPFAM" id="SSF51658">
    <property type="entry name" value="Xylose isomerase-like"/>
    <property type="match status" value="1"/>
</dbReference>
<evidence type="ECO:0000259" key="1">
    <source>
        <dbReference type="Pfam" id="PF01261"/>
    </source>
</evidence>
<dbReference type="InterPro" id="IPR050312">
    <property type="entry name" value="IolE/XylAMocC-like"/>
</dbReference>
<feature type="domain" description="Xylose isomerase-like TIM barrel" evidence="1">
    <location>
        <begin position="22"/>
        <end position="222"/>
    </location>
</feature>
<protein>
    <submittedName>
        <fullName evidence="2">Sugar phosphate isomerase/epimerase</fullName>
    </submittedName>
</protein>
<dbReference type="EMBL" id="DVJN01000207">
    <property type="protein sequence ID" value="HIS93496.1"/>
    <property type="molecule type" value="Genomic_DNA"/>
</dbReference>
<reference evidence="2" key="2">
    <citation type="journal article" date="2021" name="PeerJ">
        <title>Extensive microbial diversity within the chicken gut microbiome revealed by metagenomics and culture.</title>
        <authorList>
            <person name="Gilroy R."/>
            <person name="Ravi A."/>
            <person name="Getino M."/>
            <person name="Pursley I."/>
            <person name="Horton D.L."/>
            <person name="Alikhan N.F."/>
            <person name="Baker D."/>
            <person name="Gharbi K."/>
            <person name="Hall N."/>
            <person name="Watson M."/>
            <person name="Adriaenssens E.M."/>
            <person name="Foster-Nyarko E."/>
            <person name="Jarju S."/>
            <person name="Secka A."/>
            <person name="Antonio M."/>
            <person name="Oren A."/>
            <person name="Chaudhuri R.R."/>
            <person name="La Ragione R."/>
            <person name="Hildebrand F."/>
            <person name="Pallen M.J."/>
        </authorList>
    </citation>
    <scope>NUCLEOTIDE SEQUENCE</scope>
    <source>
        <strain evidence="2">13766</strain>
    </source>
</reference>
<reference evidence="2" key="1">
    <citation type="submission" date="2020-10" db="EMBL/GenBank/DDBJ databases">
        <authorList>
            <person name="Gilroy R."/>
        </authorList>
    </citation>
    <scope>NUCLEOTIDE SEQUENCE</scope>
    <source>
        <strain evidence="2">13766</strain>
    </source>
</reference>
<dbReference type="PANTHER" id="PTHR12110">
    <property type="entry name" value="HYDROXYPYRUVATE ISOMERASE"/>
    <property type="match status" value="1"/>
</dbReference>
<dbReference type="InterPro" id="IPR036237">
    <property type="entry name" value="Xyl_isomerase-like_sf"/>
</dbReference>
<dbReference type="PANTHER" id="PTHR12110:SF41">
    <property type="entry name" value="INOSOSE DEHYDRATASE"/>
    <property type="match status" value="1"/>
</dbReference>
<gene>
    <name evidence="2" type="ORF">IAA84_10805</name>
</gene>
<dbReference type="Proteomes" id="UP000824140">
    <property type="component" value="Unassembled WGS sequence"/>
</dbReference>
<evidence type="ECO:0000313" key="3">
    <source>
        <dbReference type="Proteomes" id="UP000824140"/>
    </source>
</evidence>
<dbReference type="InterPro" id="IPR013022">
    <property type="entry name" value="Xyl_isomerase-like_TIM-brl"/>
</dbReference>
<organism evidence="2 3">
    <name type="scientific">Candidatus Alectryocaccomicrobium excrementavium</name>
    <dbReference type="NCBI Taxonomy" id="2840668"/>
    <lineage>
        <taxon>Bacteria</taxon>
        <taxon>Bacillati</taxon>
        <taxon>Bacillota</taxon>
        <taxon>Clostridia</taxon>
        <taxon>Candidatus Alectryocaccomicrobium</taxon>
    </lineage>
</organism>
<comment type="caution">
    <text evidence="2">The sequence shown here is derived from an EMBL/GenBank/DDBJ whole genome shotgun (WGS) entry which is preliminary data.</text>
</comment>
<name>A0A9D1G1M9_9FIRM</name>
<sequence length="239" mass="26673">MEYGLQMYSVRDITQEDLAGAVAKVAKIGYKLIEFAGFFGHSADAVNVMLRENGVRVSGTHSPLGDLVDRYEETVAFHKAIGNANYIIPGHDLSTREKLDAFIEQVNRLQPMLEKEGIALGYHNHDHEFKPNNDGLIIYDELLSRTRLWLEIDTFWAYAGGKDPVAMMEALKDRLRFIHIKDGFANREGAPLGQGTAPVKAVYAKAKAMGIPMIVESETLKPDGLTEAQICFDFLKTQE</sequence>
<evidence type="ECO:0000313" key="2">
    <source>
        <dbReference type="EMBL" id="HIS93496.1"/>
    </source>
</evidence>
<dbReference type="AlphaFoldDB" id="A0A9D1G1M9"/>
<dbReference type="Pfam" id="PF01261">
    <property type="entry name" value="AP_endonuc_2"/>
    <property type="match status" value="1"/>
</dbReference>
<dbReference type="GO" id="GO:0016853">
    <property type="term" value="F:isomerase activity"/>
    <property type="evidence" value="ECO:0007669"/>
    <property type="project" value="UniProtKB-KW"/>
</dbReference>
<accession>A0A9D1G1M9</accession>
<dbReference type="Gene3D" id="3.20.20.150">
    <property type="entry name" value="Divalent-metal-dependent TIM barrel enzymes"/>
    <property type="match status" value="1"/>
</dbReference>